<accession>A0A822YUJ0</accession>
<name>A0A822YUJ0_NELNU</name>
<comment type="caution">
    <text evidence="2">The sequence shown here is derived from an EMBL/GenBank/DDBJ whole genome shotgun (WGS) entry which is preliminary data.</text>
</comment>
<gene>
    <name evidence="2" type="ORF">HUJ06_005719</name>
</gene>
<keyword evidence="3" id="KW-1185">Reference proteome</keyword>
<reference evidence="2 3" key="1">
    <citation type="journal article" date="2020" name="Mol. Biol. Evol.">
        <title>Distinct Expression and Methylation Patterns for Genes with Different Fates following a Single Whole-Genome Duplication in Flowering Plants.</title>
        <authorList>
            <person name="Shi T."/>
            <person name="Rahmani R.S."/>
            <person name="Gugger P.F."/>
            <person name="Wang M."/>
            <person name="Li H."/>
            <person name="Zhang Y."/>
            <person name="Li Z."/>
            <person name="Wang Q."/>
            <person name="Van de Peer Y."/>
            <person name="Marchal K."/>
            <person name="Chen J."/>
        </authorList>
    </citation>
    <scope>NUCLEOTIDE SEQUENCE [LARGE SCALE GENOMIC DNA]</scope>
    <source>
        <tissue evidence="2">Leaf</tissue>
    </source>
</reference>
<organism evidence="2 3">
    <name type="scientific">Nelumbo nucifera</name>
    <name type="common">Sacred lotus</name>
    <dbReference type="NCBI Taxonomy" id="4432"/>
    <lineage>
        <taxon>Eukaryota</taxon>
        <taxon>Viridiplantae</taxon>
        <taxon>Streptophyta</taxon>
        <taxon>Embryophyta</taxon>
        <taxon>Tracheophyta</taxon>
        <taxon>Spermatophyta</taxon>
        <taxon>Magnoliopsida</taxon>
        <taxon>Proteales</taxon>
        <taxon>Nelumbonaceae</taxon>
        <taxon>Nelumbo</taxon>
    </lineage>
</organism>
<evidence type="ECO:0000256" key="1">
    <source>
        <dbReference type="SAM" id="MobiDB-lite"/>
    </source>
</evidence>
<feature type="region of interest" description="Disordered" evidence="1">
    <location>
        <begin position="19"/>
        <end position="42"/>
    </location>
</feature>
<dbReference type="EMBL" id="DUZY01000004">
    <property type="protein sequence ID" value="DAD35079.1"/>
    <property type="molecule type" value="Genomic_DNA"/>
</dbReference>
<sequence length="42" mass="4850">MDKILSPFTKKPKILKILFPPEHPPQAKHPKKPLNDSTFDLL</sequence>
<dbReference type="Proteomes" id="UP000607653">
    <property type="component" value="Unassembled WGS sequence"/>
</dbReference>
<dbReference type="AlphaFoldDB" id="A0A822YUJ0"/>
<protein>
    <submittedName>
        <fullName evidence="2">Uncharacterized protein</fullName>
    </submittedName>
</protein>
<evidence type="ECO:0000313" key="3">
    <source>
        <dbReference type="Proteomes" id="UP000607653"/>
    </source>
</evidence>
<evidence type="ECO:0000313" key="2">
    <source>
        <dbReference type="EMBL" id="DAD35079.1"/>
    </source>
</evidence>
<proteinExistence type="predicted"/>